<evidence type="ECO:0000256" key="1">
    <source>
        <dbReference type="ARBA" id="ARBA00004123"/>
    </source>
</evidence>
<evidence type="ECO:0000256" key="3">
    <source>
        <dbReference type="ARBA" id="ARBA00023163"/>
    </source>
</evidence>
<dbReference type="InterPro" id="IPR055326">
    <property type="entry name" value="MINIYO"/>
</dbReference>
<evidence type="ECO:0000313" key="9">
    <source>
        <dbReference type="EMBL" id="KAG0577826.1"/>
    </source>
</evidence>
<evidence type="ECO:0000256" key="2">
    <source>
        <dbReference type="ARBA" id="ARBA00009953"/>
    </source>
</evidence>
<name>A0A8T0I411_CERPU</name>
<evidence type="ECO:0000256" key="5">
    <source>
        <dbReference type="SAM" id="MobiDB-lite"/>
    </source>
</evidence>
<keyword evidence="10" id="KW-1185">Reference proteome</keyword>
<reference evidence="9" key="1">
    <citation type="submission" date="2020-06" db="EMBL/GenBank/DDBJ databases">
        <title>WGS assembly of Ceratodon purpureus strain R40.</title>
        <authorList>
            <person name="Carey S.B."/>
            <person name="Jenkins J."/>
            <person name="Shu S."/>
            <person name="Lovell J.T."/>
            <person name="Sreedasyam A."/>
            <person name="Maumus F."/>
            <person name="Tiley G.P."/>
            <person name="Fernandez-Pozo N."/>
            <person name="Barry K."/>
            <person name="Chen C."/>
            <person name="Wang M."/>
            <person name="Lipzen A."/>
            <person name="Daum C."/>
            <person name="Saski C.A."/>
            <person name="Payton A.C."/>
            <person name="Mcbreen J.C."/>
            <person name="Conrad R.E."/>
            <person name="Kollar L.M."/>
            <person name="Olsson S."/>
            <person name="Huttunen S."/>
            <person name="Landis J.B."/>
            <person name="Wickett N.J."/>
            <person name="Johnson M.G."/>
            <person name="Rensing S.A."/>
            <person name="Grimwood J."/>
            <person name="Schmutz J."/>
            <person name="Mcdaniel S.F."/>
        </authorList>
    </citation>
    <scope>NUCLEOTIDE SEQUENCE</scope>
    <source>
        <strain evidence="9">R40</strain>
    </source>
</reference>
<feature type="domain" description="RPAP1 N-terminal" evidence="7">
    <location>
        <begin position="191"/>
        <end position="234"/>
    </location>
</feature>
<gene>
    <name evidence="9" type="ORF">KC19_5G184600</name>
</gene>
<evidence type="ECO:0000259" key="8">
    <source>
        <dbReference type="Pfam" id="PF25766"/>
    </source>
</evidence>
<dbReference type="PANTHER" id="PTHR47605:SF2">
    <property type="entry name" value="TRANSCRIPTIONAL ELONGATION REGULATOR MINIYO"/>
    <property type="match status" value="1"/>
</dbReference>
<accession>A0A8T0I411</accession>
<dbReference type="InterPro" id="IPR013929">
    <property type="entry name" value="RPAP1_C"/>
</dbReference>
<protein>
    <submittedName>
        <fullName evidence="9">Uncharacterized protein</fullName>
    </submittedName>
</protein>
<dbReference type="Pfam" id="PF25766">
    <property type="entry name" value="TPR_RPAP1"/>
    <property type="match status" value="1"/>
</dbReference>
<evidence type="ECO:0000256" key="4">
    <source>
        <dbReference type="ARBA" id="ARBA00023242"/>
    </source>
</evidence>
<evidence type="ECO:0000313" key="10">
    <source>
        <dbReference type="Proteomes" id="UP000822688"/>
    </source>
</evidence>
<feature type="region of interest" description="Disordered" evidence="5">
    <location>
        <begin position="85"/>
        <end position="106"/>
    </location>
</feature>
<dbReference type="Pfam" id="PF08621">
    <property type="entry name" value="RPAP1_N"/>
    <property type="match status" value="1"/>
</dbReference>
<proteinExistence type="inferred from homology"/>
<comment type="caution">
    <text evidence="9">The sequence shown here is derived from an EMBL/GenBank/DDBJ whole genome shotgun (WGS) entry which is preliminary data.</text>
</comment>
<feature type="region of interest" description="Disordered" evidence="5">
    <location>
        <begin position="531"/>
        <end position="550"/>
    </location>
</feature>
<organism evidence="9 10">
    <name type="scientific">Ceratodon purpureus</name>
    <name type="common">Fire moss</name>
    <name type="synonym">Dicranum purpureum</name>
    <dbReference type="NCBI Taxonomy" id="3225"/>
    <lineage>
        <taxon>Eukaryota</taxon>
        <taxon>Viridiplantae</taxon>
        <taxon>Streptophyta</taxon>
        <taxon>Embryophyta</taxon>
        <taxon>Bryophyta</taxon>
        <taxon>Bryophytina</taxon>
        <taxon>Bryopsida</taxon>
        <taxon>Dicranidae</taxon>
        <taxon>Pseudoditrichales</taxon>
        <taxon>Ditrichaceae</taxon>
        <taxon>Ceratodon</taxon>
    </lineage>
</organism>
<comment type="similarity">
    <text evidence="2">Belongs to the RPAP1 family.</text>
</comment>
<keyword evidence="3" id="KW-0804">Transcription</keyword>
<dbReference type="Proteomes" id="UP000822688">
    <property type="component" value="Chromosome 5"/>
</dbReference>
<feature type="region of interest" description="Disordered" evidence="5">
    <location>
        <begin position="232"/>
        <end position="264"/>
    </location>
</feature>
<dbReference type="EMBL" id="CM026425">
    <property type="protein sequence ID" value="KAG0577826.1"/>
    <property type="molecule type" value="Genomic_DNA"/>
</dbReference>
<dbReference type="InterPro" id="IPR013930">
    <property type="entry name" value="RPAP1_N"/>
</dbReference>
<feature type="domain" description="RPAP1/MINIYO-like TPR repeats" evidence="8">
    <location>
        <begin position="1335"/>
        <end position="1464"/>
    </location>
</feature>
<feature type="compositionally biased region" description="Basic and acidic residues" evidence="5">
    <location>
        <begin position="85"/>
        <end position="98"/>
    </location>
</feature>
<dbReference type="InterPro" id="IPR057989">
    <property type="entry name" value="TPR_RPAP1/MINIYO-like"/>
</dbReference>
<keyword evidence="4" id="KW-0539">Nucleus</keyword>
<evidence type="ECO:0000259" key="6">
    <source>
        <dbReference type="Pfam" id="PF08620"/>
    </source>
</evidence>
<evidence type="ECO:0000259" key="7">
    <source>
        <dbReference type="Pfam" id="PF08621"/>
    </source>
</evidence>
<feature type="domain" description="RPAP1 C-terminal" evidence="6">
    <location>
        <begin position="329"/>
        <end position="410"/>
    </location>
</feature>
<feature type="region of interest" description="Disordered" evidence="5">
    <location>
        <begin position="167"/>
        <end position="189"/>
    </location>
</feature>
<sequence length="1542" mass="169491">MDVCFSFSWIGSDLCEFNGCRVALSSVSLEWQHWAPRREPEPETVPMPDPEFGEGGAEGLAALAKPLIRKKKPTINLSRWKAERNSKNNDLDGNEEHLGTSSLSDESNLVEKLKITSDESKIEGGQESVSRPRVAFTLPLIKNADEVTEGRSKPVDYAELSRLKSDSGASSRGEVKVTGVETARSESEEASIDEENRATIASMSTAEVAEAQAEIMSRLKPEVLEMLRRRRLKKGSKEHKEDEERADVEPAATTTGVKHESFPERKEAVKSLHASDILENHGTRIGSVDNEGKEKQTPTIQQGIAPQIDQALGWPKSWTERVEAVRLHRFDMEGHLVAIDEAPIQETSGTAPDMQQSTVRNVAERDFLRSEGDPAAMGYTLKEAADLVRSTVAGHRTFALRLITSVLENAVVGLQKQKTTSFLDPSQRTLDDVDWQAVWAYALGPEAGLTLTLRLALDDTHTTVVVSCAKALQALLSCSANNAIFELHESRWPRMKLVFTGSVFRKHTKQDEGFLGGGRWKYNIKASELYPKSSNSQEEDDEGKETVGDDATVASKDCAAGLIRMGLLPRIRYLLEVEKLKAAEDQLLDVIVALARHSPAASEAVMKCPRLVDAIIQRFILVKEDRDDGVHSAQPSRTKAIELLKVLSQASRLNCSKFFNSGAIQMAQSELYAQDHLSKPRSRLGNSACSTIIESLRLWQICIQYKMGMSSFMDIYPTLCFWLSPLTKEEILSDNNIDALSLAQESYRLLERLAQTLPRLHLSDEETLESFENDDENWAWSVAVPLVETALGWLSPERLSATVEQVSKLGQPGVSSVAGNSTLKLIETLTSVLQFLATISEKVLGSSYDGEKRGKTHTPFIPTFVPRLGLLLAGDKFVHNQNGLGTLFSSLCSIRQVMDEEKTLAATSCLHAVVRLFNNVDEVIKTAQAQSALAPASGDNTQAHKILDAGLILSSQVELQSLLSRVGDEVLTNMNLLQSFEINGRAGPAPGLGLGWGALGGGSWSRQVLVAQATARLVMYLLDIVPLQRSLSEVESDYSTSSDQFITGEVKSVNSDILWRLSCGFGIAALASPEDGELVKQVCSKLLIHPNTLSLLTRAIENTLTKLDSVVQNLGLVMESLVKVVPDKVSKMLLEHYVWTWTSRKIHKAVHNDGTRLKGILKGSKSGTRLPTVREDTGMSSHASARTSLAKEWARQRLPLPSHWILSPMATNITRLLFKSEGEDIGVSTVDVVEKSMMEETVKSGLSWLLGLEALFTGSLESKSNPLSFIPLVRKVHALSSIYVLGGDIFLQEETRAAVGVLQEIYGRQFDISSAQLESTHVTEDKVGLPIYIDQSLDFERGIDSNYPSFAESLAEQFGASSFGDLVFARQVALHLQQGVPDSVRLALWRIVADARALRLLPPLSQCCGHPLRYLYPFERNAEIVGVYVAAWTSGALDNGVAQASVSFTLCLHHIAGYLFGSSDVHDKHAIKTVARTLVRSAMRKSQQQAAFVKLLLYQPSSSPQGYKDLEARVGFLSEACEGDRALLSQVERLQRLAIPVQ</sequence>
<dbReference type="Pfam" id="PF08620">
    <property type="entry name" value="RPAP1_C"/>
    <property type="match status" value="1"/>
</dbReference>
<comment type="subcellular location">
    <subcellularLocation>
        <location evidence="1">Nucleus</location>
    </subcellularLocation>
</comment>
<dbReference type="PANTHER" id="PTHR47605">
    <property type="entry name" value="TRANSCRIPTIONAL ELONGATION REGULATOR MINIYO"/>
    <property type="match status" value="1"/>
</dbReference>